<evidence type="ECO:0000256" key="2">
    <source>
        <dbReference type="ARBA" id="ARBA00001946"/>
    </source>
</evidence>
<evidence type="ECO:0000256" key="3">
    <source>
        <dbReference type="ARBA" id="ARBA00022723"/>
    </source>
</evidence>
<dbReference type="PANTHER" id="PTHR12992:SF24">
    <property type="entry name" value="PEROXISOMAL COENZYME A DIPHOSPHATASE NUDT7"/>
    <property type="match status" value="1"/>
</dbReference>
<dbReference type="Gene3D" id="3.90.79.10">
    <property type="entry name" value="Nucleoside Triphosphate Pyrophosphohydrolase"/>
    <property type="match status" value="1"/>
</dbReference>
<evidence type="ECO:0000256" key="7">
    <source>
        <dbReference type="SAM" id="MobiDB-lite"/>
    </source>
</evidence>
<dbReference type="Proteomes" id="UP001287286">
    <property type="component" value="Unassembled WGS sequence"/>
</dbReference>
<reference evidence="9 10" key="1">
    <citation type="journal article" date="2024" name="Microbiol. Resour. Announc.">
        <title>Genome annotations for the ascomycete fungi Trichoderma harzianum, Trichoderma aggressivum, and Purpureocillium lilacinum.</title>
        <authorList>
            <person name="Beijen E.P.W."/>
            <person name="Ohm R.A."/>
        </authorList>
    </citation>
    <scope>NUCLEOTIDE SEQUENCE [LARGE SCALE GENOMIC DNA]</scope>
    <source>
        <strain evidence="9 10">CBS 150709</strain>
    </source>
</reference>
<evidence type="ECO:0000259" key="8">
    <source>
        <dbReference type="PROSITE" id="PS51462"/>
    </source>
</evidence>
<feature type="region of interest" description="Disordered" evidence="7">
    <location>
        <begin position="1"/>
        <end position="67"/>
    </location>
</feature>
<comment type="cofactor">
    <cofactor evidence="2">
        <name>Mg(2+)</name>
        <dbReference type="ChEBI" id="CHEBI:18420"/>
    </cofactor>
</comment>
<feature type="domain" description="Nudix hydrolase" evidence="8">
    <location>
        <begin position="290"/>
        <end position="432"/>
    </location>
</feature>
<keyword evidence="5" id="KW-0460">Magnesium</keyword>
<feature type="region of interest" description="Disordered" evidence="7">
    <location>
        <begin position="105"/>
        <end position="137"/>
    </location>
</feature>
<evidence type="ECO:0000313" key="9">
    <source>
        <dbReference type="EMBL" id="KAK4091460.1"/>
    </source>
</evidence>
<dbReference type="PROSITE" id="PS51462">
    <property type="entry name" value="NUDIX"/>
    <property type="match status" value="1"/>
</dbReference>
<feature type="compositionally biased region" description="Basic residues" evidence="7">
    <location>
        <begin position="118"/>
        <end position="129"/>
    </location>
</feature>
<feature type="compositionally biased region" description="Basic and acidic residues" evidence="7">
    <location>
        <begin position="51"/>
        <end position="63"/>
    </location>
</feature>
<keyword evidence="3" id="KW-0479">Metal-binding</keyword>
<feature type="compositionally biased region" description="Low complexity" evidence="7">
    <location>
        <begin position="19"/>
        <end position="29"/>
    </location>
</feature>
<dbReference type="Pfam" id="PF00293">
    <property type="entry name" value="NUDIX"/>
    <property type="match status" value="1"/>
</dbReference>
<keyword evidence="4" id="KW-0378">Hydrolase</keyword>
<dbReference type="InterPro" id="IPR000086">
    <property type="entry name" value="NUDIX_hydrolase_dom"/>
</dbReference>
<name>A0ABR0C5G8_PURLI</name>
<evidence type="ECO:0000256" key="1">
    <source>
        <dbReference type="ARBA" id="ARBA00001936"/>
    </source>
</evidence>
<dbReference type="PANTHER" id="PTHR12992">
    <property type="entry name" value="NUDIX HYDROLASE"/>
    <property type="match status" value="1"/>
</dbReference>
<dbReference type="InterPro" id="IPR015797">
    <property type="entry name" value="NUDIX_hydrolase-like_dom_sf"/>
</dbReference>
<accession>A0ABR0C5G8</accession>
<dbReference type="CDD" id="cd03426">
    <property type="entry name" value="NUDIX_CoAse_Nudt7"/>
    <property type="match status" value="1"/>
</dbReference>
<gene>
    <name evidence="9" type="ORF">Purlil1_4474</name>
</gene>
<keyword evidence="10" id="KW-1185">Reference proteome</keyword>
<protein>
    <recommendedName>
        <fullName evidence="8">Nudix hydrolase domain-containing protein</fullName>
    </recommendedName>
</protein>
<keyword evidence="6" id="KW-0464">Manganese</keyword>
<dbReference type="InterPro" id="IPR045121">
    <property type="entry name" value="CoAse"/>
</dbReference>
<sequence>MSTAPSSAIDGGSSGGINGAADPASSSAATTLVIIDEGEDEEQEQQQQQEESGREAGVARHADVGISEGDVADLREAARRASAGAAASAASAGTAVTHVWGPHVEQQQIHQEQPQQQQKHHHHHSHHHHYDQDQQRDRQLVHELDLDAGADADADAQAKGGEASQESLYYEASTMASLNPFSVVCHVFRFPSLPVLDTPCPRHRRDALAASHCLVPVLSRFRSLPPSLPNPPLSEKRAPARAQAGALRPPPPAMYPCVMALAHALSQAAINRLRAYKPPAFPLWDALPARRRAAVLVLLYADRWGDLRVVITMRAASLRSFSGHAALPGGKADHKDETPYQIARREAYEEIGLPMDDARIPRPFRIEPLCTLPPSLARTHLVVTPCVAFLHADRTSTPEAPSPLVEESMIPRLDAREVAAVFSAPFYNFLKADDLPPRAGAAALPPGQWYEGSWVAWKDMPWRVHNFYVPVNNQRVSKPSRRDSAQGNLAEKLGEEQEFEGRFKVWGMTGRLLVDAARIAYGEEPEIEHNDTFGDYDIIQRAESEGVFKEIMEQDKAAANDGNGAAKM</sequence>
<dbReference type="EMBL" id="JAWRVI010000012">
    <property type="protein sequence ID" value="KAK4091460.1"/>
    <property type="molecule type" value="Genomic_DNA"/>
</dbReference>
<feature type="compositionally biased region" description="Low complexity" evidence="7">
    <location>
        <begin position="106"/>
        <end position="117"/>
    </location>
</feature>
<proteinExistence type="predicted"/>
<evidence type="ECO:0000256" key="5">
    <source>
        <dbReference type="ARBA" id="ARBA00022842"/>
    </source>
</evidence>
<comment type="cofactor">
    <cofactor evidence="1">
        <name>Mn(2+)</name>
        <dbReference type="ChEBI" id="CHEBI:29035"/>
    </cofactor>
</comment>
<organism evidence="9 10">
    <name type="scientific">Purpureocillium lilacinum</name>
    <name type="common">Paecilomyces lilacinus</name>
    <dbReference type="NCBI Taxonomy" id="33203"/>
    <lineage>
        <taxon>Eukaryota</taxon>
        <taxon>Fungi</taxon>
        <taxon>Dikarya</taxon>
        <taxon>Ascomycota</taxon>
        <taxon>Pezizomycotina</taxon>
        <taxon>Sordariomycetes</taxon>
        <taxon>Hypocreomycetidae</taxon>
        <taxon>Hypocreales</taxon>
        <taxon>Ophiocordycipitaceae</taxon>
        <taxon>Purpureocillium</taxon>
    </lineage>
</organism>
<evidence type="ECO:0000256" key="4">
    <source>
        <dbReference type="ARBA" id="ARBA00022801"/>
    </source>
</evidence>
<dbReference type="SUPFAM" id="SSF55811">
    <property type="entry name" value="Nudix"/>
    <property type="match status" value="1"/>
</dbReference>
<comment type="caution">
    <text evidence="9">The sequence shown here is derived from an EMBL/GenBank/DDBJ whole genome shotgun (WGS) entry which is preliminary data.</text>
</comment>
<evidence type="ECO:0000256" key="6">
    <source>
        <dbReference type="ARBA" id="ARBA00023211"/>
    </source>
</evidence>
<feature type="compositionally biased region" description="Low complexity" evidence="7">
    <location>
        <begin position="1"/>
        <end position="11"/>
    </location>
</feature>
<evidence type="ECO:0000313" key="10">
    <source>
        <dbReference type="Proteomes" id="UP001287286"/>
    </source>
</evidence>